<dbReference type="Gene3D" id="2.30.120.10">
    <property type="match status" value="1"/>
</dbReference>
<evidence type="ECO:0000256" key="2">
    <source>
        <dbReference type="ARBA" id="ARBA00022801"/>
    </source>
</evidence>
<keyword evidence="3" id="KW-0865">Zymogen</keyword>
<dbReference type="Gene3D" id="1.10.439.10">
    <property type="entry name" value="Penicillin Amidohydrolase, domain 1"/>
    <property type="match status" value="1"/>
</dbReference>
<dbReference type="Pfam" id="PF01804">
    <property type="entry name" value="Penicil_amidase"/>
    <property type="match status" value="1"/>
</dbReference>
<dbReference type="EC" id="3.5.1.11" evidence="4"/>
<dbReference type="SUPFAM" id="SSF56235">
    <property type="entry name" value="N-terminal nucleophile aminohydrolases (Ntn hydrolases)"/>
    <property type="match status" value="1"/>
</dbReference>
<dbReference type="PIRSF" id="PIRSF001227">
    <property type="entry name" value="Pen_acylase"/>
    <property type="match status" value="1"/>
</dbReference>
<dbReference type="GO" id="GO:0017000">
    <property type="term" value="P:antibiotic biosynthetic process"/>
    <property type="evidence" value="ECO:0007669"/>
    <property type="project" value="InterPro"/>
</dbReference>
<proteinExistence type="inferred from homology"/>
<dbReference type="PANTHER" id="PTHR34218">
    <property type="entry name" value="PEPTIDASE S45 PENICILLIN AMIDASE"/>
    <property type="match status" value="1"/>
</dbReference>
<sequence length="808" mass="87774">MGTIRRIALRTLATAAVACTALAAGAALLLHHRLSSCLPITEGRIDLEGLSAAVRIDRDVRGVPTIRAANRLDAARALGWLHGQDRYFQMDLMRRRAAGELAELVGPKALPLDRSTRPFEFRRHARQAYRAFPPSERALIDAYVAGVNAGLHALKSPPWEYALLRENPKPWTAVDSLLSGYSMILVLEDSGRYEASLDRLREVRGAAVADFFAPELGPDDDAIDGSRAPLPPIPGPADIDLRREGSYSAAWSPAPSENPAQAPGSNAFALAGRFSAGGGALLANDMHLSLSVPCTWYRAVIDYQRRDGRPVELEGLTLPGSPALIAGSNGRVAWGMTNSFADTSDLVRVDFLPGSTTRYRTPAGPRNLVIHHDTIRVRGAHSVELDTPWTVWGPLHGRDARGRPYALAWTAEDPRVIDLGLADLANADTVAEALAIAQRSGVPSLNFIAADRSGSIGWTVAGPLPRRVGLDGRLPASWADGRRGWDGWLPPSEHPAIMNPPSGYLSSANERLFGGRTLALLGDGGYEPAYRAAQLRADVAALAARAGAKAGPADLLAIQLDDRALHLERWRALLIRTLSGPSRADSPERARLRQLVSHWEGRAVTASVAYTLVRDFKAAVLHRVLGPVFAPCMRGDTEFEWWKFHYEPAVWSLLEHRPGNLLAPEYHDWDELLLAAADDVIREDRPLGRATWGRRNRAHIVHPFAALLPGFAARWISMPEVPLDGDRDMPRVAAPDFGASERLAVEPGREAQGILQTPGGNSSNPLSPFFRAGFEAWATGKPTPLLPGRARYHLELAPARGLRQPPPN</sequence>
<dbReference type="InterPro" id="IPR002692">
    <property type="entry name" value="S45"/>
</dbReference>
<comment type="similarity">
    <text evidence="1">Belongs to the peptidase S45 family.</text>
</comment>
<dbReference type="PANTHER" id="PTHR34218:SF4">
    <property type="entry name" value="ACYL-HOMOSERINE LACTONE ACYLASE QUIP"/>
    <property type="match status" value="1"/>
</dbReference>
<dbReference type="Gene3D" id="3.60.20.10">
    <property type="entry name" value="Glutamine Phosphoribosylpyrophosphate, subunit 1, domain 1"/>
    <property type="match status" value="1"/>
</dbReference>
<evidence type="ECO:0000256" key="1">
    <source>
        <dbReference type="ARBA" id="ARBA00006586"/>
    </source>
</evidence>
<dbReference type="InterPro" id="IPR043147">
    <property type="entry name" value="Penicillin_amidase_A-knob"/>
</dbReference>
<dbReference type="InterPro" id="IPR023343">
    <property type="entry name" value="Penicillin_amidase_dom1"/>
</dbReference>
<evidence type="ECO:0000256" key="3">
    <source>
        <dbReference type="ARBA" id="ARBA00023145"/>
    </source>
</evidence>
<dbReference type="AlphaFoldDB" id="A0A1J5SY30"/>
<dbReference type="InterPro" id="IPR043146">
    <property type="entry name" value="Penicillin_amidase_N_B-knob"/>
</dbReference>
<reference evidence="4" key="1">
    <citation type="submission" date="2016-10" db="EMBL/GenBank/DDBJ databases">
        <title>Sequence of Gallionella enrichment culture.</title>
        <authorList>
            <person name="Poehlein A."/>
            <person name="Muehling M."/>
            <person name="Daniel R."/>
        </authorList>
    </citation>
    <scope>NUCLEOTIDE SEQUENCE</scope>
</reference>
<protein>
    <submittedName>
        <fullName evidence="4">Penicillin acylase 2</fullName>
        <ecNumber evidence="4">3.5.1.11</ecNumber>
    </submittedName>
</protein>
<dbReference type="CDD" id="cd03747">
    <property type="entry name" value="Ntn_PGA_like"/>
    <property type="match status" value="1"/>
</dbReference>
<evidence type="ECO:0000313" key="4">
    <source>
        <dbReference type="EMBL" id="OIR06508.1"/>
    </source>
</evidence>
<keyword evidence="2 4" id="KW-0378">Hydrolase</keyword>
<comment type="caution">
    <text evidence="4">The sequence shown here is derived from an EMBL/GenBank/DDBJ whole genome shotgun (WGS) entry which is preliminary data.</text>
</comment>
<organism evidence="4">
    <name type="scientific">mine drainage metagenome</name>
    <dbReference type="NCBI Taxonomy" id="410659"/>
    <lineage>
        <taxon>unclassified sequences</taxon>
        <taxon>metagenomes</taxon>
        <taxon>ecological metagenomes</taxon>
    </lineage>
</organism>
<dbReference type="Gene3D" id="1.10.1400.10">
    <property type="match status" value="1"/>
</dbReference>
<dbReference type="InterPro" id="IPR029055">
    <property type="entry name" value="Ntn_hydrolases_N"/>
</dbReference>
<accession>A0A1J5SY30</accession>
<dbReference type="InterPro" id="IPR014395">
    <property type="entry name" value="Pen/GL7ACA/AHL_acylase"/>
</dbReference>
<dbReference type="GO" id="GO:0008953">
    <property type="term" value="F:penicillin amidase activity"/>
    <property type="evidence" value="ECO:0007669"/>
    <property type="project" value="UniProtKB-EC"/>
</dbReference>
<gene>
    <name evidence="4" type="primary">acyII</name>
    <name evidence="4" type="ORF">GALL_114250</name>
</gene>
<dbReference type="EMBL" id="MLJW01000043">
    <property type="protein sequence ID" value="OIR06508.1"/>
    <property type="molecule type" value="Genomic_DNA"/>
</dbReference>
<name>A0A1J5SY30_9ZZZZ</name>